<dbReference type="AlphaFoldDB" id="A0A501XL47"/>
<keyword evidence="3" id="KW-1185">Reference proteome</keyword>
<name>A0A501XL47_9SPHN</name>
<proteinExistence type="predicted"/>
<keyword evidence="1" id="KW-1133">Transmembrane helix</keyword>
<sequence length="140" mass="15067">MGGAFATRRWPYLILSALAGLAIIMATEALAIRAIPLADHVVIQTTPLAYLLLLAPFLLVGLGCSLHRGLPTFRWAVPGAIVATAALAWLYYAMFVESLRALNQEAWTASALSSGFRLIYGLGVAAVYALIAIFLRRKAH</sequence>
<comment type="caution">
    <text evidence="2">The sequence shown here is derived from an EMBL/GenBank/DDBJ whole genome shotgun (WGS) entry which is preliminary data.</text>
</comment>
<evidence type="ECO:0000313" key="3">
    <source>
        <dbReference type="Proteomes" id="UP000319897"/>
    </source>
</evidence>
<protein>
    <submittedName>
        <fullName evidence="2">Uncharacterized protein</fullName>
    </submittedName>
</protein>
<gene>
    <name evidence="2" type="ORF">FJQ54_08525</name>
</gene>
<organism evidence="2 3">
    <name type="scientific">Sandaracinobacter neustonicus</name>
    <dbReference type="NCBI Taxonomy" id="1715348"/>
    <lineage>
        <taxon>Bacteria</taxon>
        <taxon>Pseudomonadati</taxon>
        <taxon>Pseudomonadota</taxon>
        <taxon>Alphaproteobacteria</taxon>
        <taxon>Sphingomonadales</taxon>
        <taxon>Sphingosinicellaceae</taxon>
        <taxon>Sandaracinobacter</taxon>
    </lineage>
</organism>
<feature type="transmembrane region" description="Helical" evidence="1">
    <location>
        <begin position="73"/>
        <end position="95"/>
    </location>
</feature>
<dbReference type="Proteomes" id="UP000319897">
    <property type="component" value="Unassembled WGS sequence"/>
</dbReference>
<accession>A0A501XL47</accession>
<feature type="transmembrane region" description="Helical" evidence="1">
    <location>
        <begin position="115"/>
        <end position="135"/>
    </location>
</feature>
<keyword evidence="1" id="KW-0812">Transmembrane</keyword>
<dbReference type="EMBL" id="VFSU01000023">
    <property type="protein sequence ID" value="TPE61381.1"/>
    <property type="molecule type" value="Genomic_DNA"/>
</dbReference>
<feature type="transmembrane region" description="Helical" evidence="1">
    <location>
        <begin position="47"/>
        <end position="66"/>
    </location>
</feature>
<reference evidence="2 3" key="1">
    <citation type="submission" date="2019-06" db="EMBL/GenBank/DDBJ databases">
        <authorList>
            <person name="Lee I."/>
            <person name="Jang G.I."/>
            <person name="Hwang C.Y."/>
        </authorList>
    </citation>
    <scope>NUCLEOTIDE SEQUENCE [LARGE SCALE GENOMIC DNA]</scope>
    <source>
        <strain evidence="2 3">PAMC 28131</strain>
    </source>
</reference>
<dbReference type="RefSeq" id="WP_140927999.1">
    <property type="nucleotide sequence ID" value="NZ_VFSU01000023.1"/>
</dbReference>
<keyword evidence="1" id="KW-0472">Membrane</keyword>
<evidence type="ECO:0000313" key="2">
    <source>
        <dbReference type="EMBL" id="TPE61381.1"/>
    </source>
</evidence>
<evidence type="ECO:0000256" key="1">
    <source>
        <dbReference type="SAM" id="Phobius"/>
    </source>
</evidence>